<feature type="transmembrane region" description="Helical" evidence="1">
    <location>
        <begin position="109"/>
        <end position="132"/>
    </location>
</feature>
<protein>
    <submittedName>
        <fullName evidence="3">Calcium-binding EF-hand family protein</fullName>
    </submittedName>
</protein>
<feature type="chain" id="PRO_5044868676" evidence="2">
    <location>
        <begin position="22"/>
        <end position="165"/>
    </location>
</feature>
<evidence type="ECO:0000256" key="2">
    <source>
        <dbReference type="SAM" id="SignalP"/>
    </source>
</evidence>
<sequence>MAVLGLRFLVLILFFISFVQCRTLRLNSSDDLISDGIDNVYNQYLVLSANVSIASANTCQHPYGFLPCAENAGGYIFQIVIYQGLLIFGEKQLGTGTVVLFNIFGTNKFVGVIVRILMGLPAILMMICTVHLRHIHEAHNLNIETYGDADWASCHNVEIVCFMDD</sequence>
<evidence type="ECO:0000313" key="3">
    <source>
        <dbReference type="EMBL" id="KAL2475254.1"/>
    </source>
</evidence>
<keyword evidence="1" id="KW-1133">Transmembrane helix</keyword>
<keyword evidence="4" id="KW-1185">Reference proteome</keyword>
<name>A0ABD1QJX8_9LAMI</name>
<proteinExistence type="predicted"/>
<accession>A0ABD1QJX8</accession>
<evidence type="ECO:0000313" key="4">
    <source>
        <dbReference type="Proteomes" id="UP001604336"/>
    </source>
</evidence>
<keyword evidence="1" id="KW-0812">Transmembrane</keyword>
<dbReference type="EMBL" id="JBFOLK010000011">
    <property type="protein sequence ID" value="KAL2475254.1"/>
    <property type="molecule type" value="Genomic_DNA"/>
</dbReference>
<keyword evidence="2" id="KW-0732">Signal</keyword>
<dbReference type="Proteomes" id="UP001604336">
    <property type="component" value="Unassembled WGS sequence"/>
</dbReference>
<gene>
    <name evidence="3" type="ORF">Adt_35990</name>
</gene>
<organism evidence="3 4">
    <name type="scientific">Abeliophyllum distichum</name>
    <dbReference type="NCBI Taxonomy" id="126358"/>
    <lineage>
        <taxon>Eukaryota</taxon>
        <taxon>Viridiplantae</taxon>
        <taxon>Streptophyta</taxon>
        <taxon>Embryophyta</taxon>
        <taxon>Tracheophyta</taxon>
        <taxon>Spermatophyta</taxon>
        <taxon>Magnoliopsida</taxon>
        <taxon>eudicotyledons</taxon>
        <taxon>Gunneridae</taxon>
        <taxon>Pentapetalae</taxon>
        <taxon>asterids</taxon>
        <taxon>lamiids</taxon>
        <taxon>Lamiales</taxon>
        <taxon>Oleaceae</taxon>
        <taxon>Forsythieae</taxon>
        <taxon>Abeliophyllum</taxon>
    </lineage>
</organism>
<keyword evidence="1" id="KW-0472">Membrane</keyword>
<evidence type="ECO:0000256" key="1">
    <source>
        <dbReference type="SAM" id="Phobius"/>
    </source>
</evidence>
<feature type="signal peptide" evidence="2">
    <location>
        <begin position="1"/>
        <end position="21"/>
    </location>
</feature>
<dbReference type="AlphaFoldDB" id="A0ABD1QJX8"/>
<comment type="caution">
    <text evidence="3">The sequence shown here is derived from an EMBL/GenBank/DDBJ whole genome shotgun (WGS) entry which is preliminary data.</text>
</comment>
<reference evidence="4" key="1">
    <citation type="submission" date="2024-07" db="EMBL/GenBank/DDBJ databases">
        <title>Two chromosome-level genome assemblies of Korean endemic species Abeliophyllum distichum and Forsythia ovata (Oleaceae).</title>
        <authorList>
            <person name="Jang H."/>
        </authorList>
    </citation>
    <scope>NUCLEOTIDE SEQUENCE [LARGE SCALE GENOMIC DNA]</scope>
</reference>